<reference evidence="2 3" key="1">
    <citation type="submission" date="2024-06" db="EMBL/GenBank/DDBJ databases">
        <title>The Natural Products Discovery Center: Release of the First 8490 Sequenced Strains for Exploring Actinobacteria Biosynthetic Diversity.</title>
        <authorList>
            <person name="Kalkreuter E."/>
            <person name="Kautsar S.A."/>
            <person name="Yang D."/>
            <person name="Bader C.D."/>
            <person name="Teijaro C.N."/>
            <person name="Fluegel L."/>
            <person name="Davis C.M."/>
            <person name="Simpson J.R."/>
            <person name="Lauterbach L."/>
            <person name="Steele A.D."/>
            <person name="Gui C."/>
            <person name="Meng S."/>
            <person name="Li G."/>
            <person name="Viehrig K."/>
            <person name="Ye F."/>
            <person name="Su P."/>
            <person name="Kiefer A.F."/>
            <person name="Nichols A."/>
            <person name="Cepeda A.J."/>
            <person name="Yan W."/>
            <person name="Fan B."/>
            <person name="Jiang Y."/>
            <person name="Adhikari A."/>
            <person name="Zheng C.-J."/>
            <person name="Schuster L."/>
            <person name="Cowan T.M."/>
            <person name="Smanski M.J."/>
            <person name="Chevrette M.G."/>
            <person name="De Carvalho L.P.S."/>
            <person name="Shen B."/>
        </authorList>
    </citation>
    <scope>NUCLEOTIDE SEQUENCE [LARGE SCALE GENOMIC DNA]</scope>
    <source>
        <strain evidence="2 3">NPDC006434</strain>
    </source>
</reference>
<name>A0ABV2V9C6_9ACTN</name>
<accession>A0ABV2V9C6</accession>
<protein>
    <recommendedName>
        <fullName evidence="4">YCII-related domain-containing protein</fullName>
    </recommendedName>
</protein>
<dbReference type="Proteomes" id="UP001550210">
    <property type="component" value="Unassembled WGS sequence"/>
</dbReference>
<sequence length="109" mass="11243">MPQPLPGRPDFFTRQRALLEQAVAATVARGRGTPCPQSSGTSAYGEGAAPEKALLTGGVIVSRSDAGTDFHGSAVDPAAATLSDPAFVTGRLATPRSRRPVPFEESAHV</sequence>
<organism evidence="2 3">
    <name type="scientific">Streptomyces ossamyceticus</name>
    <dbReference type="NCBI Taxonomy" id="249581"/>
    <lineage>
        <taxon>Bacteria</taxon>
        <taxon>Bacillati</taxon>
        <taxon>Actinomycetota</taxon>
        <taxon>Actinomycetes</taxon>
        <taxon>Kitasatosporales</taxon>
        <taxon>Streptomycetaceae</taxon>
        <taxon>Streptomyces</taxon>
    </lineage>
</organism>
<gene>
    <name evidence="2" type="ORF">ABZZ21_39010</name>
</gene>
<comment type="caution">
    <text evidence="2">The sequence shown here is derived from an EMBL/GenBank/DDBJ whole genome shotgun (WGS) entry which is preliminary data.</text>
</comment>
<dbReference type="EMBL" id="JBEXPZ010000073">
    <property type="protein sequence ID" value="MET9850434.1"/>
    <property type="molecule type" value="Genomic_DNA"/>
</dbReference>
<evidence type="ECO:0000256" key="1">
    <source>
        <dbReference type="SAM" id="MobiDB-lite"/>
    </source>
</evidence>
<dbReference type="RefSeq" id="WP_355403603.1">
    <property type="nucleotide sequence ID" value="NZ_JBEGHN010000005.1"/>
</dbReference>
<evidence type="ECO:0000313" key="2">
    <source>
        <dbReference type="EMBL" id="MET9850434.1"/>
    </source>
</evidence>
<evidence type="ECO:0000313" key="3">
    <source>
        <dbReference type="Proteomes" id="UP001550210"/>
    </source>
</evidence>
<evidence type="ECO:0008006" key="4">
    <source>
        <dbReference type="Google" id="ProtNLM"/>
    </source>
</evidence>
<proteinExistence type="predicted"/>
<keyword evidence="3" id="KW-1185">Reference proteome</keyword>
<feature type="region of interest" description="Disordered" evidence="1">
    <location>
        <begin position="28"/>
        <end position="47"/>
    </location>
</feature>